<evidence type="ECO:0000256" key="7">
    <source>
        <dbReference type="SAM" id="SignalP"/>
    </source>
</evidence>
<name>A0A2C5ZII6_9HYPO</name>
<accession>A0A2C5ZII6</accession>
<keyword evidence="9" id="KW-1185">Reference proteome</keyword>
<dbReference type="InterPro" id="IPR050364">
    <property type="entry name" value="Cytochrome_P450_fung"/>
</dbReference>
<dbReference type="CDD" id="cd11065">
    <property type="entry name" value="CYP64-like"/>
    <property type="match status" value="1"/>
</dbReference>
<keyword evidence="3 6" id="KW-0560">Oxidoreductase</keyword>
<evidence type="ECO:0000256" key="1">
    <source>
        <dbReference type="ARBA" id="ARBA00010617"/>
    </source>
</evidence>
<dbReference type="EMBL" id="NJES01000039">
    <property type="protein sequence ID" value="PHH79630.1"/>
    <property type="molecule type" value="Genomic_DNA"/>
</dbReference>
<evidence type="ECO:0000313" key="9">
    <source>
        <dbReference type="Proteomes" id="UP000226431"/>
    </source>
</evidence>
<keyword evidence="5 6" id="KW-0349">Heme</keyword>
<dbReference type="Pfam" id="PF00067">
    <property type="entry name" value="p450"/>
    <property type="match status" value="1"/>
</dbReference>
<feature type="chain" id="PRO_5011976525" description="Cytochrome P450" evidence="7">
    <location>
        <begin position="25"/>
        <end position="515"/>
    </location>
</feature>
<dbReference type="Gene3D" id="1.10.630.10">
    <property type="entry name" value="Cytochrome P450"/>
    <property type="match status" value="1"/>
</dbReference>
<gene>
    <name evidence="8" type="ORF">CDD80_4235</name>
</gene>
<sequence>MALVAIPALLIVIAILVVYNVTRSRCPPGSRPLPGPKNIPFIGRVHDIPPAMSWMKFHEWGKIYGPIYQLNVFGKVQIWVSSEKMAHDLFAKRSAIYSDRPVIGTLPDNRTSGLYLALMGRTETWRKQRKLSMQLMHPSIANAFHGYPTRERDRLLRNLCHQPSNYHNFIEQFTSRTISRVSWGTAHPAPLLRQTTFGLLETISPGSSLPNIISWLTHLPTRLSPWRRREIARQVVERSLFNDSVAHVRELSNTEEAQPPAPNLTLTYLQRSQAADEKSGKEVDIGEATSVIGQLAIAGALTIGSPIQSFLLAACHYPRWLQQLQLEIDTALDGRCPEWTDSPKLPLLRAVVKEVIRWRPPVPTGIPHVAEKDDVYDGYFIPAGATIHALEWAFTRDETVYPDPETFNPARWLTPDYPTYREPLSIYPNLQGHSQFGFGPRMCVGVNLVEQCLFLAIGGLAWGFNISKKRDLVSGAEIPIPWNEMTSMLIAKPVPFEFDLVPRQSCLLDEEKAEL</sequence>
<keyword evidence="6" id="KW-0503">Monooxygenase</keyword>
<dbReference type="AlphaFoldDB" id="A0A2C5ZII6"/>
<keyword evidence="4 5" id="KW-0408">Iron</keyword>
<dbReference type="SUPFAM" id="SSF48264">
    <property type="entry name" value="Cytochrome P450"/>
    <property type="match status" value="1"/>
</dbReference>
<keyword evidence="7" id="KW-0732">Signal</keyword>
<feature type="signal peptide" evidence="7">
    <location>
        <begin position="1"/>
        <end position="24"/>
    </location>
</feature>
<proteinExistence type="inferred from homology"/>
<feature type="binding site" description="axial binding residue" evidence="5">
    <location>
        <position position="443"/>
    </location>
    <ligand>
        <name>heme</name>
        <dbReference type="ChEBI" id="CHEBI:30413"/>
    </ligand>
    <ligandPart>
        <name>Fe</name>
        <dbReference type="ChEBI" id="CHEBI:18248"/>
    </ligandPart>
</feature>
<evidence type="ECO:0000256" key="6">
    <source>
        <dbReference type="RuleBase" id="RU000461"/>
    </source>
</evidence>
<reference evidence="8 9" key="1">
    <citation type="submission" date="2017-06" db="EMBL/GenBank/DDBJ databases">
        <title>Ant-infecting Ophiocordyceps genomes reveal a high diversity of potential behavioral manipulation genes and a possible major role for enterotoxins.</title>
        <authorList>
            <person name="De Bekker C."/>
            <person name="Evans H.C."/>
            <person name="Brachmann A."/>
            <person name="Hughes D.P."/>
        </authorList>
    </citation>
    <scope>NUCLEOTIDE SEQUENCE [LARGE SCALE GENOMIC DNA]</scope>
    <source>
        <strain evidence="8 9">Map16</strain>
    </source>
</reference>
<protein>
    <recommendedName>
        <fullName evidence="10">Cytochrome P450</fullName>
    </recommendedName>
</protein>
<dbReference type="PANTHER" id="PTHR46300">
    <property type="entry name" value="P450, PUTATIVE (EUROFUNG)-RELATED-RELATED"/>
    <property type="match status" value="1"/>
</dbReference>
<dbReference type="GO" id="GO:0016705">
    <property type="term" value="F:oxidoreductase activity, acting on paired donors, with incorporation or reduction of molecular oxygen"/>
    <property type="evidence" value="ECO:0007669"/>
    <property type="project" value="InterPro"/>
</dbReference>
<evidence type="ECO:0000256" key="3">
    <source>
        <dbReference type="ARBA" id="ARBA00023002"/>
    </source>
</evidence>
<dbReference type="PANTHER" id="PTHR46300:SF8">
    <property type="entry name" value="CYTOCHROME P450 2E1"/>
    <property type="match status" value="1"/>
</dbReference>
<evidence type="ECO:0008006" key="10">
    <source>
        <dbReference type="Google" id="ProtNLM"/>
    </source>
</evidence>
<dbReference type="InterPro" id="IPR002401">
    <property type="entry name" value="Cyt_P450_E_grp-I"/>
</dbReference>
<dbReference type="InterPro" id="IPR001128">
    <property type="entry name" value="Cyt_P450"/>
</dbReference>
<dbReference type="OrthoDB" id="1103324at2759"/>
<evidence type="ECO:0000256" key="5">
    <source>
        <dbReference type="PIRSR" id="PIRSR602401-1"/>
    </source>
</evidence>
<dbReference type="Proteomes" id="UP000226431">
    <property type="component" value="Unassembled WGS sequence"/>
</dbReference>
<organism evidence="8 9">
    <name type="scientific">Ophiocordyceps camponoti-rufipedis</name>
    <dbReference type="NCBI Taxonomy" id="2004952"/>
    <lineage>
        <taxon>Eukaryota</taxon>
        <taxon>Fungi</taxon>
        <taxon>Dikarya</taxon>
        <taxon>Ascomycota</taxon>
        <taxon>Pezizomycotina</taxon>
        <taxon>Sordariomycetes</taxon>
        <taxon>Hypocreomycetidae</taxon>
        <taxon>Hypocreales</taxon>
        <taxon>Ophiocordycipitaceae</taxon>
        <taxon>Ophiocordyceps</taxon>
    </lineage>
</organism>
<dbReference type="PROSITE" id="PS00086">
    <property type="entry name" value="CYTOCHROME_P450"/>
    <property type="match status" value="1"/>
</dbReference>
<evidence type="ECO:0000256" key="2">
    <source>
        <dbReference type="ARBA" id="ARBA00022723"/>
    </source>
</evidence>
<dbReference type="GO" id="GO:0004497">
    <property type="term" value="F:monooxygenase activity"/>
    <property type="evidence" value="ECO:0007669"/>
    <property type="project" value="UniProtKB-KW"/>
</dbReference>
<evidence type="ECO:0000313" key="8">
    <source>
        <dbReference type="EMBL" id="PHH79630.1"/>
    </source>
</evidence>
<dbReference type="PRINTS" id="PR00463">
    <property type="entry name" value="EP450I"/>
</dbReference>
<comment type="similarity">
    <text evidence="1 6">Belongs to the cytochrome P450 family.</text>
</comment>
<evidence type="ECO:0000256" key="4">
    <source>
        <dbReference type="ARBA" id="ARBA00023004"/>
    </source>
</evidence>
<comment type="caution">
    <text evidence="8">The sequence shown here is derived from an EMBL/GenBank/DDBJ whole genome shotgun (WGS) entry which is preliminary data.</text>
</comment>
<dbReference type="InterPro" id="IPR036396">
    <property type="entry name" value="Cyt_P450_sf"/>
</dbReference>
<dbReference type="InterPro" id="IPR017972">
    <property type="entry name" value="Cyt_P450_CS"/>
</dbReference>
<comment type="cofactor">
    <cofactor evidence="5">
        <name>heme</name>
        <dbReference type="ChEBI" id="CHEBI:30413"/>
    </cofactor>
</comment>
<dbReference type="GO" id="GO:0020037">
    <property type="term" value="F:heme binding"/>
    <property type="evidence" value="ECO:0007669"/>
    <property type="project" value="InterPro"/>
</dbReference>
<dbReference type="STRING" id="2004952.A0A2C5ZII6"/>
<dbReference type="GO" id="GO:0005506">
    <property type="term" value="F:iron ion binding"/>
    <property type="evidence" value="ECO:0007669"/>
    <property type="project" value="InterPro"/>
</dbReference>
<keyword evidence="2 5" id="KW-0479">Metal-binding</keyword>